<evidence type="ECO:0000256" key="2">
    <source>
        <dbReference type="ARBA" id="ARBA00006945"/>
    </source>
</evidence>
<evidence type="ECO:0000256" key="6">
    <source>
        <dbReference type="SAM" id="Phobius"/>
    </source>
</evidence>
<organism evidence="7 8">
    <name type="scientific">Basidiobolus meristosporus CBS 931.73</name>
    <dbReference type="NCBI Taxonomy" id="1314790"/>
    <lineage>
        <taxon>Eukaryota</taxon>
        <taxon>Fungi</taxon>
        <taxon>Fungi incertae sedis</taxon>
        <taxon>Zoopagomycota</taxon>
        <taxon>Entomophthoromycotina</taxon>
        <taxon>Basidiobolomycetes</taxon>
        <taxon>Basidiobolales</taxon>
        <taxon>Basidiobolaceae</taxon>
        <taxon>Basidiobolus</taxon>
    </lineage>
</organism>
<gene>
    <name evidence="7" type="ORF">K493DRAFT_216235</name>
</gene>
<dbReference type="OrthoDB" id="7859621at2759"/>
<keyword evidence="8" id="KW-1185">Reference proteome</keyword>
<dbReference type="AlphaFoldDB" id="A0A1Y1YGU6"/>
<dbReference type="FunCoup" id="A0A1Y1YGU6">
    <property type="interactions" value="585"/>
</dbReference>
<comment type="subcellular location">
    <subcellularLocation>
        <location evidence="1">Membrane</location>
        <topology evidence="1">Multi-pass membrane protein</topology>
    </subcellularLocation>
</comment>
<keyword evidence="5 6" id="KW-0472">Membrane</keyword>
<dbReference type="EMBL" id="MCFE01000137">
    <property type="protein sequence ID" value="ORX97207.1"/>
    <property type="molecule type" value="Genomic_DNA"/>
</dbReference>
<dbReference type="InParanoid" id="A0A1Y1YGU6"/>
<evidence type="ECO:0000313" key="7">
    <source>
        <dbReference type="EMBL" id="ORX97207.1"/>
    </source>
</evidence>
<keyword evidence="3 6" id="KW-0812">Transmembrane</keyword>
<comment type="caution">
    <text evidence="7">The sequence shown here is derived from an EMBL/GenBank/DDBJ whole genome shotgun (WGS) entry which is preliminary data.</text>
</comment>
<reference evidence="7 8" key="1">
    <citation type="submission" date="2016-07" db="EMBL/GenBank/DDBJ databases">
        <title>Pervasive Adenine N6-methylation of Active Genes in Fungi.</title>
        <authorList>
            <consortium name="DOE Joint Genome Institute"/>
            <person name="Mondo S.J."/>
            <person name="Dannebaum R.O."/>
            <person name="Kuo R.C."/>
            <person name="Labutti K."/>
            <person name="Haridas S."/>
            <person name="Kuo A."/>
            <person name="Salamov A."/>
            <person name="Ahrendt S.R."/>
            <person name="Lipzen A."/>
            <person name="Sullivan W."/>
            <person name="Andreopoulos W.B."/>
            <person name="Clum A."/>
            <person name="Lindquist E."/>
            <person name="Daum C."/>
            <person name="Ramamoorthy G.K."/>
            <person name="Gryganskyi A."/>
            <person name="Culley D."/>
            <person name="Magnuson J.K."/>
            <person name="James T.Y."/>
            <person name="O'Malley M.A."/>
            <person name="Stajich J.E."/>
            <person name="Spatafora J.W."/>
            <person name="Visel A."/>
            <person name="Grigoriev I.V."/>
        </authorList>
    </citation>
    <scope>NUCLEOTIDE SEQUENCE [LARGE SCALE GENOMIC DNA]</scope>
    <source>
        <strain evidence="7 8">CBS 931.73</strain>
    </source>
</reference>
<dbReference type="Proteomes" id="UP000193498">
    <property type="component" value="Unassembled WGS sequence"/>
</dbReference>
<feature type="transmembrane region" description="Helical" evidence="6">
    <location>
        <begin position="142"/>
        <end position="161"/>
    </location>
</feature>
<evidence type="ECO:0000313" key="8">
    <source>
        <dbReference type="Proteomes" id="UP000193498"/>
    </source>
</evidence>
<evidence type="ECO:0000256" key="4">
    <source>
        <dbReference type="ARBA" id="ARBA00022989"/>
    </source>
</evidence>
<feature type="transmembrane region" description="Helical" evidence="6">
    <location>
        <begin position="193"/>
        <end position="212"/>
    </location>
</feature>
<feature type="transmembrane region" description="Helical" evidence="6">
    <location>
        <begin position="53"/>
        <end position="71"/>
    </location>
</feature>
<sequence>MFPKSLFQSFTPFVGRFLLVSTFLEDSLRIYTQWDQQLLYLERYRSFYHGANHAFLALNLGLMLVGSFLAIAKIRVHYAVVGLFIAVVSQILAYGLFLEWSFFLRNISMLGGILMLLSESPVKPRAIFGGLPMVQELDRSSYFALCGRVLLVLLFGSFILTGRMSTLKLAGSVIGLVMSLMVAIGFKAKFSALLLSVFLVFFNVIVNNWWSINEDAQERNFVKYNFFQIMSIVGGFILLLSTGPGGFSVDEKKKRL</sequence>
<name>A0A1Y1YGU6_9FUNG</name>
<feature type="transmembrane region" description="Helical" evidence="6">
    <location>
        <begin position="224"/>
        <end position="247"/>
    </location>
</feature>
<dbReference type="InterPro" id="IPR002995">
    <property type="entry name" value="Surf4"/>
</dbReference>
<comment type="similarity">
    <text evidence="2">Belongs to the SURF4 family.</text>
</comment>
<evidence type="ECO:0000256" key="5">
    <source>
        <dbReference type="ARBA" id="ARBA00023136"/>
    </source>
</evidence>
<evidence type="ECO:0000256" key="1">
    <source>
        <dbReference type="ARBA" id="ARBA00004141"/>
    </source>
</evidence>
<protein>
    <submittedName>
        <fullName evidence="7">SURF4-domain-containing protein</fullName>
    </submittedName>
</protein>
<proteinExistence type="inferred from homology"/>
<feature type="transmembrane region" description="Helical" evidence="6">
    <location>
        <begin position="167"/>
        <end position="186"/>
    </location>
</feature>
<evidence type="ECO:0000256" key="3">
    <source>
        <dbReference type="ARBA" id="ARBA00022692"/>
    </source>
</evidence>
<dbReference type="Pfam" id="PF02077">
    <property type="entry name" value="SURF4"/>
    <property type="match status" value="1"/>
</dbReference>
<accession>A0A1Y1YGU6</accession>
<dbReference type="GO" id="GO:0016020">
    <property type="term" value="C:membrane"/>
    <property type="evidence" value="ECO:0007669"/>
    <property type="project" value="UniProtKB-SubCell"/>
</dbReference>
<feature type="transmembrane region" description="Helical" evidence="6">
    <location>
        <begin position="78"/>
        <end position="97"/>
    </location>
</feature>
<dbReference type="STRING" id="1314790.A0A1Y1YGU6"/>
<keyword evidence="4 6" id="KW-1133">Transmembrane helix</keyword>